<evidence type="ECO:0000313" key="3">
    <source>
        <dbReference type="Proteomes" id="UP001596004"/>
    </source>
</evidence>
<reference evidence="3" key="1">
    <citation type="journal article" date="2019" name="Int. J. Syst. Evol. Microbiol.">
        <title>The Global Catalogue of Microorganisms (GCM) 10K type strain sequencing project: providing services to taxonomists for standard genome sequencing and annotation.</title>
        <authorList>
            <consortium name="The Broad Institute Genomics Platform"/>
            <consortium name="The Broad Institute Genome Sequencing Center for Infectious Disease"/>
            <person name="Wu L."/>
            <person name="Ma J."/>
        </authorList>
    </citation>
    <scope>NUCLEOTIDE SEQUENCE [LARGE SCALE GENOMIC DNA]</scope>
    <source>
        <strain evidence="3">CGMCC 4.7132</strain>
    </source>
</reference>
<dbReference type="Proteomes" id="UP001596004">
    <property type="component" value="Unassembled WGS sequence"/>
</dbReference>
<comment type="caution">
    <text evidence="2">The sequence shown here is derived from an EMBL/GenBank/DDBJ whole genome shotgun (WGS) entry which is preliminary data.</text>
</comment>
<keyword evidence="1" id="KW-1133">Transmembrane helix</keyword>
<evidence type="ECO:0000256" key="1">
    <source>
        <dbReference type="SAM" id="Phobius"/>
    </source>
</evidence>
<evidence type="ECO:0000313" key="2">
    <source>
        <dbReference type="EMBL" id="MFC4534763.1"/>
    </source>
</evidence>
<dbReference type="RefSeq" id="WP_380846040.1">
    <property type="nucleotide sequence ID" value="NZ_JBHSFP010000025.1"/>
</dbReference>
<dbReference type="EMBL" id="JBHSFP010000025">
    <property type="protein sequence ID" value="MFC4534763.1"/>
    <property type="molecule type" value="Genomic_DNA"/>
</dbReference>
<feature type="transmembrane region" description="Helical" evidence="1">
    <location>
        <begin position="9"/>
        <end position="29"/>
    </location>
</feature>
<gene>
    <name evidence="2" type="ORF">ACFO60_28730</name>
</gene>
<accession>A0ABV9CPS8</accession>
<organism evidence="2 3">
    <name type="scientific">Sphaerisporangium dianthi</name>
    <dbReference type="NCBI Taxonomy" id="1436120"/>
    <lineage>
        <taxon>Bacteria</taxon>
        <taxon>Bacillati</taxon>
        <taxon>Actinomycetota</taxon>
        <taxon>Actinomycetes</taxon>
        <taxon>Streptosporangiales</taxon>
        <taxon>Streptosporangiaceae</taxon>
        <taxon>Sphaerisporangium</taxon>
    </lineage>
</organism>
<feature type="transmembrane region" description="Helical" evidence="1">
    <location>
        <begin position="35"/>
        <end position="57"/>
    </location>
</feature>
<sequence length="281" mass="29964">MTLAIARAALYAVIPAELLFAVLLLSGVAPPAPLIAVAEAAVAAALVLEAVVAGRLFRAARRRGMGRRAALRAVYEHMVPDKVRRVAAFDGNGLLSLVLWVARRRHGVPPGAVAVSYARQLTPVLTALLTVMIVETVGAELLLRAIGAPVWLRVTILVLDLYGVQFGLAHAAACVTRPHVVSAGELRVRHGVFFDLRVPRELITSVRVSPNYNESGMVRVKDGTLAVEVSSQTNVVVELSAPVTVVRPLGRRAEVTAIRLFADDPSAAVRALRPARTLDPS</sequence>
<keyword evidence="1" id="KW-0812">Transmembrane</keyword>
<protein>
    <recommendedName>
        <fullName evidence="4">Integral membrane protein</fullName>
    </recommendedName>
</protein>
<proteinExistence type="predicted"/>
<keyword evidence="1" id="KW-0472">Membrane</keyword>
<name>A0ABV9CPS8_9ACTN</name>
<keyword evidence="3" id="KW-1185">Reference proteome</keyword>
<evidence type="ECO:0008006" key="4">
    <source>
        <dbReference type="Google" id="ProtNLM"/>
    </source>
</evidence>